<feature type="region of interest" description="Disordered" evidence="1">
    <location>
        <begin position="58"/>
        <end position="81"/>
    </location>
</feature>
<evidence type="ECO:0000313" key="2">
    <source>
        <dbReference type="EMBL" id="KAK1325797.1"/>
    </source>
</evidence>
<dbReference type="Proteomes" id="UP001180020">
    <property type="component" value="Unassembled WGS sequence"/>
</dbReference>
<evidence type="ECO:0000313" key="3">
    <source>
        <dbReference type="Proteomes" id="UP001180020"/>
    </source>
</evidence>
<accession>A0AAV9FJA4</accession>
<gene>
    <name evidence="2" type="ORF">QJS10_CPA01g00183</name>
</gene>
<dbReference type="EMBL" id="JAUJYO010000001">
    <property type="protein sequence ID" value="KAK1325797.1"/>
    <property type="molecule type" value="Genomic_DNA"/>
</dbReference>
<organism evidence="2 3">
    <name type="scientific">Acorus calamus</name>
    <name type="common">Sweet flag</name>
    <dbReference type="NCBI Taxonomy" id="4465"/>
    <lineage>
        <taxon>Eukaryota</taxon>
        <taxon>Viridiplantae</taxon>
        <taxon>Streptophyta</taxon>
        <taxon>Embryophyta</taxon>
        <taxon>Tracheophyta</taxon>
        <taxon>Spermatophyta</taxon>
        <taxon>Magnoliopsida</taxon>
        <taxon>Liliopsida</taxon>
        <taxon>Acoraceae</taxon>
        <taxon>Acorus</taxon>
    </lineage>
</organism>
<evidence type="ECO:0000256" key="1">
    <source>
        <dbReference type="SAM" id="MobiDB-lite"/>
    </source>
</evidence>
<comment type="caution">
    <text evidence="2">The sequence shown here is derived from an EMBL/GenBank/DDBJ whole genome shotgun (WGS) entry which is preliminary data.</text>
</comment>
<reference evidence="2" key="1">
    <citation type="journal article" date="2023" name="Nat. Commun.">
        <title>Diploid and tetraploid genomes of Acorus and the evolution of monocots.</title>
        <authorList>
            <person name="Ma L."/>
            <person name="Liu K.W."/>
            <person name="Li Z."/>
            <person name="Hsiao Y.Y."/>
            <person name="Qi Y."/>
            <person name="Fu T."/>
            <person name="Tang G.D."/>
            <person name="Zhang D."/>
            <person name="Sun W.H."/>
            <person name="Liu D.K."/>
            <person name="Li Y."/>
            <person name="Chen G.Z."/>
            <person name="Liu X.D."/>
            <person name="Liao X.Y."/>
            <person name="Jiang Y.T."/>
            <person name="Yu X."/>
            <person name="Hao Y."/>
            <person name="Huang J."/>
            <person name="Zhao X.W."/>
            <person name="Ke S."/>
            <person name="Chen Y.Y."/>
            <person name="Wu W.L."/>
            <person name="Hsu J.L."/>
            <person name="Lin Y.F."/>
            <person name="Huang M.D."/>
            <person name="Li C.Y."/>
            <person name="Huang L."/>
            <person name="Wang Z.W."/>
            <person name="Zhao X."/>
            <person name="Zhong W.Y."/>
            <person name="Peng D.H."/>
            <person name="Ahmad S."/>
            <person name="Lan S."/>
            <person name="Zhang J.S."/>
            <person name="Tsai W.C."/>
            <person name="Van de Peer Y."/>
            <person name="Liu Z.J."/>
        </authorList>
    </citation>
    <scope>NUCLEOTIDE SEQUENCE</scope>
    <source>
        <strain evidence="2">CP</strain>
    </source>
</reference>
<keyword evidence="3" id="KW-1185">Reference proteome</keyword>
<name>A0AAV9FJA4_ACOCL</name>
<reference evidence="2" key="2">
    <citation type="submission" date="2023-06" db="EMBL/GenBank/DDBJ databases">
        <authorList>
            <person name="Ma L."/>
            <person name="Liu K.-W."/>
            <person name="Li Z."/>
            <person name="Hsiao Y.-Y."/>
            <person name="Qi Y."/>
            <person name="Fu T."/>
            <person name="Tang G."/>
            <person name="Zhang D."/>
            <person name="Sun W.-H."/>
            <person name="Liu D.-K."/>
            <person name="Li Y."/>
            <person name="Chen G.-Z."/>
            <person name="Liu X.-D."/>
            <person name="Liao X.-Y."/>
            <person name="Jiang Y.-T."/>
            <person name="Yu X."/>
            <person name="Hao Y."/>
            <person name="Huang J."/>
            <person name="Zhao X.-W."/>
            <person name="Ke S."/>
            <person name="Chen Y.-Y."/>
            <person name="Wu W.-L."/>
            <person name="Hsu J.-L."/>
            <person name="Lin Y.-F."/>
            <person name="Huang M.-D."/>
            <person name="Li C.-Y."/>
            <person name="Huang L."/>
            <person name="Wang Z.-W."/>
            <person name="Zhao X."/>
            <person name="Zhong W.-Y."/>
            <person name="Peng D.-H."/>
            <person name="Ahmad S."/>
            <person name="Lan S."/>
            <person name="Zhang J.-S."/>
            <person name="Tsai W.-C."/>
            <person name="Van De Peer Y."/>
            <person name="Liu Z.-J."/>
        </authorList>
    </citation>
    <scope>NUCLEOTIDE SEQUENCE</scope>
    <source>
        <strain evidence="2">CP</strain>
        <tissue evidence="2">Leaves</tissue>
    </source>
</reference>
<proteinExistence type="predicted"/>
<protein>
    <submittedName>
        <fullName evidence="2">Uncharacterized protein</fullName>
    </submittedName>
</protein>
<sequence length="81" mass="9176">MQNNKSKTIKSLSSLNRVQETPLISPSEACIKKQLLYGRSESDEAATAVIFDAEFINGSRSTTSEEEEEPPWDTKQIQMRR</sequence>
<dbReference type="AlphaFoldDB" id="A0AAV9FJA4"/>